<feature type="transmembrane region" description="Helical" evidence="1">
    <location>
        <begin position="14"/>
        <end position="32"/>
    </location>
</feature>
<evidence type="ECO:0000256" key="1">
    <source>
        <dbReference type="SAM" id="Phobius"/>
    </source>
</evidence>
<accession>A0A1E5T3R7</accession>
<feature type="transmembrane region" description="Helical" evidence="1">
    <location>
        <begin position="53"/>
        <end position="75"/>
    </location>
</feature>
<dbReference type="AlphaFoldDB" id="A0A1E5T3R7"/>
<keyword evidence="1" id="KW-1133">Transmembrane helix</keyword>
<proteinExistence type="predicted"/>
<comment type="caution">
    <text evidence="2">The sequence shown here is derived from an EMBL/GenBank/DDBJ whole genome shotgun (WGS) entry which is preliminary data.</text>
</comment>
<keyword evidence="1" id="KW-0812">Transmembrane</keyword>
<keyword evidence="3" id="KW-1185">Reference proteome</keyword>
<gene>
    <name evidence="2" type="ORF">A8C32_19550</name>
</gene>
<reference evidence="2 3" key="1">
    <citation type="submission" date="2016-05" db="EMBL/GenBank/DDBJ databases">
        <title>Draft Genome Sequence of Algibacter sp. Strain SK-16 Isolated from the Surface Water of Aburatsubo Inlet.</title>
        <authorList>
            <person name="Wong S.-K."/>
            <person name="Yoshizawa S."/>
            <person name="Nakajima Y."/>
            <person name="Ogura Y."/>
            <person name="Tetsuya H."/>
            <person name="Hamasaki K."/>
        </authorList>
    </citation>
    <scope>NUCLEOTIDE SEQUENCE [LARGE SCALE GENOMIC DNA]</scope>
    <source>
        <strain evidence="2 3">SK-16</strain>
    </source>
</reference>
<dbReference type="RefSeq" id="WP_069831114.1">
    <property type="nucleotide sequence ID" value="NZ_MDJD01000050.1"/>
</dbReference>
<dbReference type="Proteomes" id="UP000095713">
    <property type="component" value="Unassembled WGS sequence"/>
</dbReference>
<dbReference type="EMBL" id="MDJD01000050">
    <property type="protein sequence ID" value="OEK06024.1"/>
    <property type="molecule type" value="Genomic_DNA"/>
</dbReference>
<evidence type="ECO:0000313" key="3">
    <source>
        <dbReference type="Proteomes" id="UP000095713"/>
    </source>
</evidence>
<organism evidence="2 3">
    <name type="scientific">Flavivirga aquatica</name>
    <dbReference type="NCBI Taxonomy" id="1849968"/>
    <lineage>
        <taxon>Bacteria</taxon>
        <taxon>Pseudomonadati</taxon>
        <taxon>Bacteroidota</taxon>
        <taxon>Flavobacteriia</taxon>
        <taxon>Flavobacteriales</taxon>
        <taxon>Flavobacteriaceae</taxon>
        <taxon>Flavivirga</taxon>
    </lineage>
</organism>
<protein>
    <submittedName>
        <fullName evidence="2">Uncharacterized protein</fullName>
    </submittedName>
</protein>
<dbReference type="STRING" id="1849968.A8C32_19550"/>
<sequence>MRFEFYEDIRAKQISDFIVIPIFGILVVYDIIRNIKKGEKNWQKYIIDFFKGTALFSVFYFLIIRRFFSCLLIFVNSIFGEFETVTISGTIIEKIDRKGSGKDIGDHKITIKQKETDLIFDTRIDIIENYYKGQNVEIEMKKGILNLMYK</sequence>
<keyword evidence="1" id="KW-0472">Membrane</keyword>
<evidence type="ECO:0000313" key="2">
    <source>
        <dbReference type="EMBL" id="OEK06024.1"/>
    </source>
</evidence>
<name>A0A1E5T3R7_9FLAO</name>
<dbReference type="OrthoDB" id="9996640at2"/>